<dbReference type="SUPFAM" id="SSF141255">
    <property type="entry name" value="YccV-like"/>
    <property type="match status" value="1"/>
</dbReference>
<dbReference type="EMBL" id="JACMRX010000002">
    <property type="protein sequence ID" value="KAF7995108.1"/>
    <property type="molecule type" value="Genomic_DNA"/>
</dbReference>
<dbReference type="InterPro" id="IPR036623">
    <property type="entry name" value="Hemimethylated_DNA-bd_sf"/>
</dbReference>
<dbReference type="SUPFAM" id="SSF81383">
    <property type="entry name" value="F-box domain"/>
    <property type="match status" value="1"/>
</dbReference>
<comment type="caution">
    <text evidence="2">The sequence shown here is derived from an EMBL/GenBank/DDBJ whole genome shotgun (WGS) entry which is preliminary data.</text>
</comment>
<gene>
    <name evidence="2" type="ORF">HCN44_004580</name>
</gene>
<dbReference type="PANTHER" id="PTHR31350">
    <property type="entry name" value="SI:DKEY-261L7.2"/>
    <property type="match status" value="1"/>
</dbReference>
<dbReference type="SMART" id="SM00992">
    <property type="entry name" value="YccV-like"/>
    <property type="match status" value="1"/>
</dbReference>
<dbReference type="Pfam" id="PF13369">
    <property type="entry name" value="Transglut_core2"/>
    <property type="match status" value="1"/>
</dbReference>
<protein>
    <recommendedName>
        <fullName evidence="1">Hemimethylated DNA-binding domain-containing protein</fullName>
    </recommendedName>
</protein>
<dbReference type="InterPro" id="IPR036047">
    <property type="entry name" value="F-box-like_dom_sf"/>
</dbReference>
<reference evidence="2 3" key="1">
    <citation type="submission" date="2020-08" db="EMBL/GenBank/DDBJ databases">
        <title>Aphidius gifuensis genome sequencing and assembly.</title>
        <authorList>
            <person name="Du Z."/>
        </authorList>
    </citation>
    <scope>NUCLEOTIDE SEQUENCE [LARGE SCALE GENOMIC DNA]</scope>
    <source>
        <strain evidence="2">YNYX2018</strain>
        <tissue evidence="2">Adults</tissue>
    </source>
</reference>
<evidence type="ECO:0000313" key="2">
    <source>
        <dbReference type="EMBL" id="KAF7995108.1"/>
    </source>
</evidence>
<dbReference type="Pfam" id="PF08755">
    <property type="entry name" value="YccV-like"/>
    <property type="match status" value="1"/>
</dbReference>
<name>A0A834XZI7_APHGI</name>
<dbReference type="NCBIfam" id="TIGR02097">
    <property type="entry name" value="yccV"/>
    <property type="match status" value="1"/>
</dbReference>
<feature type="domain" description="Hemimethylated DNA-binding" evidence="1">
    <location>
        <begin position="498"/>
        <end position="595"/>
    </location>
</feature>
<keyword evidence="3" id="KW-1185">Reference proteome</keyword>
<evidence type="ECO:0000259" key="1">
    <source>
        <dbReference type="SMART" id="SM00992"/>
    </source>
</evidence>
<evidence type="ECO:0000313" key="3">
    <source>
        <dbReference type="Proteomes" id="UP000639338"/>
    </source>
</evidence>
<dbReference type="Gene3D" id="2.30.30.390">
    <property type="entry name" value="Hemimethylated DNA-binding domain"/>
    <property type="match status" value="1"/>
</dbReference>
<dbReference type="InterPro" id="IPR032698">
    <property type="entry name" value="SirB1_N"/>
</dbReference>
<dbReference type="AlphaFoldDB" id="A0A834XZI7"/>
<accession>A0A834XZI7</accession>
<sequence length="619" mass="72734">MAADVLISFLPCEVIEYILINDNLTVNDLINFGKTCKLFYKTITSSNKIWRTKLFKRWPNLKENYEKNEIHGYEVRNWLGEYRISLEYRRELMKELSLMSSLHYKKQELSHSKLQNYDRLFRQELGAPPYAYYSIIDELISIIDESPLTSNLTHKYYAYKVIRYIRQCYLANEWNKFINLPENKQTLERGAILVSQWSQPEKRVSDLIVKSQLDNIADTTKKLLHDKNPCHPIYSTPIDVLNEWKDTNIYDNQWNSNDTREIMTVLCDVMFKKMLFHGNSEMYYSSVNSFIDQVLEKRRGIPITLAIVFESVARRLGVRCEAVSFPSHFLLRWKESYTCDNQDECENFYIDVFNGGQFLTKNSCPKISGISRCPIERHNVHKATSAIEVVQRMANNLEIAGRQRTHLNGRAARLRSALDLLYLVRPYDPNTILHLARFYILHQMDLAELVVILRNMEKNLDLASKGQVNHILRMLEDYENHTIVINEEDTVPKIHPEKVKYAVGMIMRHRSYGYLCVITGWDEKCEATPDWMNEMGIDELLNGQNQPFYHLFADDGSIRYAAEENLTVAPNPNLVCHDEIGRFFYKYCITHYLPNAEKQKEYPTDDQIHDDYFHISLDL</sequence>
<dbReference type="Gene3D" id="1.20.1280.50">
    <property type="match status" value="1"/>
</dbReference>
<organism evidence="2 3">
    <name type="scientific">Aphidius gifuensis</name>
    <name type="common">Parasitoid wasp</name>
    <dbReference type="NCBI Taxonomy" id="684658"/>
    <lineage>
        <taxon>Eukaryota</taxon>
        <taxon>Metazoa</taxon>
        <taxon>Ecdysozoa</taxon>
        <taxon>Arthropoda</taxon>
        <taxon>Hexapoda</taxon>
        <taxon>Insecta</taxon>
        <taxon>Pterygota</taxon>
        <taxon>Neoptera</taxon>
        <taxon>Endopterygota</taxon>
        <taxon>Hymenoptera</taxon>
        <taxon>Apocrita</taxon>
        <taxon>Ichneumonoidea</taxon>
        <taxon>Braconidae</taxon>
        <taxon>Aphidiinae</taxon>
        <taxon>Aphidius</taxon>
    </lineage>
</organism>
<dbReference type="InterPro" id="IPR011722">
    <property type="entry name" value="Hemimethylated_DNA-bd_dom"/>
</dbReference>
<dbReference type="Proteomes" id="UP000639338">
    <property type="component" value="Unassembled WGS sequence"/>
</dbReference>
<proteinExistence type="predicted"/>
<dbReference type="GO" id="GO:0003677">
    <property type="term" value="F:DNA binding"/>
    <property type="evidence" value="ECO:0007669"/>
    <property type="project" value="InterPro"/>
</dbReference>
<dbReference type="OrthoDB" id="28868at2759"/>
<dbReference type="PANTHER" id="PTHR31350:SF21">
    <property type="entry name" value="F-BOX ONLY PROTEIN 21"/>
    <property type="match status" value="1"/>
</dbReference>